<protein>
    <submittedName>
        <fullName evidence="3">Phage-related baseplate assembly protein</fullName>
    </submittedName>
</protein>
<organism evidence="3 4">
    <name type="scientific">Rhizobium herbae</name>
    <dbReference type="NCBI Taxonomy" id="508661"/>
    <lineage>
        <taxon>Bacteria</taxon>
        <taxon>Pseudomonadati</taxon>
        <taxon>Pseudomonadota</taxon>
        <taxon>Alphaproteobacteria</taxon>
        <taxon>Hyphomicrobiales</taxon>
        <taxon>Rhizobiaceae</taxon>
        <taxon>Rhizobium/Agrobacterium group</taxon>
        <taxon>Rhizobium</taxon>
    </lineage>
</organism>
<evidence type="ECO:0000313" key="3">
    <source>
        <dbReference type="EMBL" id="MBP1862132.1"/>
    </source>
</evidence>
<dbReference type="EMBL" id="JAGGJV010000014">
    <property type="protein sequence ID" value="MBP1862132.1"/>
    <property type="molecule type" value="Genomic_DNA"/>
</dbReference>
<keyword evidence="4" id="KW-1185">Reference proteome</keyword>
<evidence type="ECO:0000259" key="2">
    <source>
        <dbReference type="Pfam" id="PF26078"/>
    </source>
</evidence>
<dbReference type="InterPro" id="IPR058531">
    <property type="entry name" value="Baseplate_J_M"/>
</dbReference>
<evidence type="ECO:0000259" key="1">
    <source>
        <dbReference type="Pfam" id="PF04865"/>
    </source>
</evidence>
<dbReference type="RefSeq" id="WP_209857102.1">
    <property type="nucleotide sequence ID" value="NZ_JAGGJV010000014.1"/>
</dbReference>
<proteinExistence type="predicted"/>
<gene>
    <name evidence="3" type="ORF">J2Z75_005663</name>
</gene>
<accession>A0ABS4EW37</accession>
<feature type="domain" description="Baseplate J-like central" evidence="2">
    <location>
        <begin position="215"/>
        <end position="283"/>
    </location>
</feature>
<dbReference type="PANTHER" id="PTHR35862">
    <property type="entry name" value="FELS-2 PROPHAGE PROTEIN"/>
    <property type="match status" value="1"/>
</dbReference>
<comment type="caution">
    <text evidence="3">The sequence shown here is derived from an EMBL/GenBank/DDBJ whole genome shotgun (WGS) entry which is preliminary data.</text>
</comment>
<evidence type="ECO:0000313" key="4">
    <source>
        <dbReference type="Proteomes" id="UP000823786"/>
    </source>
</evidence>
<name>A0ABS4EW37_9HYPH</name>
<dbReference type="InterPro" id="IPR052726">
    <property type="entry name" value="Phage_Baseplate_Hub"/>
</dbReference>
<dbReference type="PANTHER" id="PTHR35862:SF1">
    <property type="entry name" value="FELS-2 PROPHAGE PROTEIN"/>
    <property type="match status" value="1"/>
</dbReference>
<dbReference type="Pfam" id="PF04865">
    <property type="entry name" value="Baseplate_J"/>
    <property type="match status" value="1"/>
</dbReference>
<dbReference type="Proteomes" id="UP000823786">
    <property type="component" value="Unassembled WGS sequence"/>
</dbReference>
<dbReference type="Pfam" id="PF26078">
    <property type="entry name" value="Baseplate_J_M"/>
    <property type="match status" value="1"/>
</dbReference>
<dbReference type="InterPro" id="IPR006949">
    <property type="entry name" value="Barrel_Baseplate_J-like"/>
</dbReference>
<feature type="domain" description="Baseplate protein J-like barrel" evidence="1">
    <location>
        <begin position="105"/>
        <end position="192"/>
    </location>
</feature>
<sequence length="377" mass="39679">MADPVKRTLEQLRAAGAPSFFERDPAALKASFKAQFEVVSGRTLYPAQTEMFLIEVAAYALSILHEAAQTATVQNTAVFGQGVHLENRGANVSTFRLLAQPSKTTLRFTLSAVRLIDVAILKGTRVASGSAVTFATDKDLIIPAGMLSATVSATAETPGAAWNGLGIGAVTDLLDPVAYVTTATNTVAVSGGTDIEDEDRFRLRVVNALFTIAKTGPKNGYREHVMAVDPEITDVAVVRPEPGKINIFPLMRTGLPTSALKNAVLAYLDPETRRAMGDDVTILSPEPVDFDMVLTVRVAQAIAGMEAKARAAAIAAFTPWTQTLGSQVAPSVIIAAVKAVPDVTDVSLTGFAFTDLAAHRFAALASLTVNVVVAADV</sequence>
<reference evidence="3 4" key="1">
    <citation type="submission" date="2021-03" db="EMBL/GenBank/DDBJ databases">
        <title>Genomic Encyclopedia of Type Strains, Phase IV (KMG-IV): sequencing the most valuable type-strain genomes for metagenomic binning, comparative biology and taxonomic classification.</title>
        <authorList>
            <person name="Goeker M."/>
        </authorList>
    </citation>
    <scope>NUCLEOTIDE SEQUENCE [LARGE SCALE GENOMIC DNA]</scope>
    <source>
        <strain evidence="3 4">DSM 26427</strain>
    </source>
</reference>